<organism evidence="7 8">
    <name type="scientific">Acanthaster planci</name>
    <name type="common">Crown-of-thorns starfish</name>
    <dbReference type="NCBI Taxonomy" id="133434"/>
    <lineage>
        <taxon>Eukaryota</taxon>
        <taxon>Metazoa</taxon>
        <taxon>Echinodermata</taxon>
        <taxon>Eleutherozoa</taxon>
        <taxon>Asterozoa</taxon>
        <taxon>Asteroidea</taxon>
        <taxon>Valvatacea</taxon>
        <taxon>Valvatida</taxon>
        <taxon>Acanthasteridae</taxon>
        <taxon>Acanthaster</taxon>
    </lineage>
</organism>
<keyword evidence="7" id="KW-1185">Reference proteome</keyword>
<dbReference type="PANTHER" id="PTHR24369:SF211">
    <property type="entry name" value="LEUCINE-RICH REPEAT-CONTAINING PROTEIN 15-LIKE"/>
    <property type="match status" value="1"/>
</dbReference>
<accession>A0A8B7ZWZ9</accession>
<keyword evidence="3" id="KW-0677">Repeat</keyword>
<dbReference type="KEGG" id="aplc:110989499"/>
<reference evidence="8" key="1">
    <citation type="submission" date="2025-08" db="UniProtKB">
        <authorList>
            <consortium name="RefSeq"/>
        </authorList>
    </citation>
    <scope>IDENTIFICATION</scope>
</reference>
<dbReference type="Proteomes" id="UP000694845">
    <property type="component" value="Unplaced"/>
</dbReference>
<dbReference type="Pfam" id="PF13855">
    <property type="entry name" value="LRR_8"/>
    <property type="match status" value="2"/>
</dbReference>
<keyword evidence="1" id="KW-0433">Leucine-rich repeat</keyword>
<dbReference type="GeneID" id="110989499"/>
<proteinExistence type="predicted"/>
<name>A0A8B7ZWZ9_ACAPL</name>
<gene>
    <name evidence="8" type="primary">LOC110989499</name>
</gene>
<feature type="transmembrane region" description="Helical" evidence="5">
    <location>
        <begin position="387"/>
        <end position="409"/>
    </location>
</feature>
<dbReference type="AlphaFoldDB" id="A0A8B7ZWZ9"/>
<evidence type="ECO:0000256" key="1">
    <source>
        <dbReference type="ARBA" id="ARBA00022614"/>
    </source>
</evidence>
<feature type="compositionally biased region" description="Polar residues" evidence="4">
    <location>
        <begin position="430"/>
        <end position="445"/>
    </location>
</feature>
<evidence type="ECO:0000313" key="7">
    <source>
        <dbReference type="Proteomes" id="UP000694845"/>
    </source>
</evidence>
<keyword evidence="5" id="KW-0812">Transmembrane</keyword>
<keyword evidence="2" id="KW-0732">Signal</keyword>
<dbReference type="PANTHER" id="PTHR24369">
    <property type="entry name" value="ANTIGEN BSP, PUTATIVE-RELATED"/>
    <property type="match status" value="1"/>
</dbReference>
<dbReference type="RefSeq" id="XP_022109622.1">
    <property type="nucleotide sequence ID" value="XM_022253930.1"/>
</dbReference>
<feature type="region of interest" description="Disordered" evidence="4">
    <location>
        <begin position="418"/>
        <end position="492"/>
    </location>
</feature>
<evidence type="ECO:0000313" key="8">
    <source>
        <dbReference type="RefSeq" id="XP_022109622.1"/>
    </source>
</evidence>
<protein>
    <submittedName>
        <fullName evidence="8">Leucine-rich repeat transmembrane neuronal protein 4-like</fullName>
    </submittedName>
</protein>
<dbReference type="OrthoDB" id="1055097at2759"/>
<feature type="domain" description="LRRCT" evidence="6">
    <location>
        <begin position="301"/>
        <end position="350"/>
    </location>
</feature>
<dbReference type="FunFam" id="3.80.10.10:FF:001164">
    <property type="entry name" value="GH01279p"/>
    <property type="match status" value="1"/>
</dbReference>
<dbReference type="PROSITE" id="PS51450">
    <property type="entry name" value="LRR"/>
    <property type="match status" value="4"/>
</dbReference>
<dbReference type="SMART" id="SM00369">
    <property type="entry name" value="LRR_TYP"/>
    <property type="match status" value="9"/>
</dbReference>
<dbReference type="SUPFAM" id="SSF52058">
    <property type="entry name" value="L domain-like"/>
    <property type="match status" value="1"/>
</dbReference>
<evidence type="ECO:0000256" key="5">
    <source>
        <dbReference type="SAM" id="Phobius"/>
    </source>
</evidence>
<dbReference type="InterPro" id="IPR001611">
    <property type="entry name" value="Leu-rich_rpt"/>
</dbReference>
<evidence type="ECO:0000259" key="6">
    <source>
        <dbReference type="SMART" id="SM00082"/>
    </source>
</evidence>
<dbReference type="InterPro" id="IPR000483">
    <property type="entry name" value="Cys-rich_flank_reg_C"/>
</dbReference>
<keyword evidence="5" id="KW-1133">Transmembrane helix</keyword>
<dbReference type="GO" id="GO:0005886">
    <property type="term" value="C:plasma membrane"/>
    <property type="evidence" value="ECO:0007669"/>
    <property type="project" value="TreeGrafter"/>
</dbReference>
<dbReference type="Gene3D" id="3.80.10.10">
    <property type="entry name" value="Ribonuclease Inhibitor"/>
    <property type="match status" value="2"/>
</dbReference>
<evidence type="ECO:0000256" key="3">
    <source>
        <dbReference type="ARBA" id="ARBA00022737"/>
    </source>
</evidence>
<dbReference type="InterPro" id="IPR050541">
    <property type="entry name" value="LRR_TM_domain-containing"/>
</dbReference>
<evidence type="ECO:0000256" key="2">
    <source>
        <dbReference type="ARBA" id="ARBA00022729"/>
    </source>
</evidence>
<dbReference type="InterPro" id="IPR032675">
    <property type="entry name" value="LRR_dom_sf"/>
</dbReference>
<evidence type="ECO:0000256" key="4">
    <source>
        <dbReference type="SAM" id="MobiDB-lite"/>
    </source>
</evidence>
<sequence length="687" mass="76537">MLHFSCRMAYLLSTMLGIHLVWTSVFFISSLPIAETVRQGSSGEQRCTNKCKNQEKFLNCVNYDISQIPSATGCQKVFSLNLVGNRIESLEKGAFASFSGLNRKLSLKRNGLSLLDSYAFANISKLETLELDENNIANLSNNTFEGLSGLKHLSLSSNRMVVIQRGFFESLISVEILLLGNNTIESIQSSAFEALRNLEKLDLSRNRIERLLDDTFSGLIKLRKLNMSHNFIWDLEINAFKDLTGLTELNLSYNKIVSLSAIHDLRLSVLDLSSNRITGINDYLNGQLQSQFEFVINVSNNPLHCDCSIQPLYLWYKDRAIVGGEIARCSTPAYLNATPLSEASSQDICPGYMPSTSQPPTTTFVEILLNDGIVRPDEEPKFSYSTLLMGISLGLLCLVLVLVMSSAVYRTYKRISRSTPGQMEPVEQMNVRTPSPSTRLPQEQAVQLAGSGRIMSSRPPARLPEEPARAQPSRPPIASGPRETPSRHRQFRHRLSSLYTRGYFTRVIKSNSPDICITAPSSPSAEGHFRFQVPRVPSHLTHTARQNHFNDRSGSADHLSGCQMRSADGMFPSNVSMSCTCAYLSIDGADTVTQPYQQPQGLPRKPRDQLTLPAASWWQGSCQYNPSVIPNLAPDTPEYGLKMGRDGKVQILPLEEILRERRPQTPVDWDETPIGCSRPPSPFYCAV</sequence>
<dbReference type="InterPro" id="IPR003591">
    <property type="entry name" value="Leu-rich_rpt_typical-subtyp"/>
</dbReference>
<keyword evidence="5" id="KW-0472">Membrane</keyword>
<feature type="transmembrane region" description="Helical" evidence="5">
    <location>
        <begin position="9"/>
        <end position="28"/>
    </location>
</feature>
<dbReference type="SMART" id="SM00082">
    <property type="entry name" value="LRRCT"/>
    <property type="match status" value="1"/>
</dbReference>